<organism evidence="5 6">
    <name type="scientific">Onchocerca volvulus</name>
    <dbReference type="NCBI Taxonomy" id="6282"/>
    <lineage>
        <taxon>Eukaryota</taxon>
        <taxon>Metazoa</taxon>
        <taxon>Ecdysozoa</taxon>
        <taxon>Nematoda</taxon>
        <taxon>Chromadorea</taxon>
        <taxon>Rhabditida</taxon>
        <taxon>Spirurina</taxon>
        <taxon>Spiruromorpha</taxon>
        <taxon>Filarioidea</taxon>
        <taxon>Onchocercidae</taxon>
        <taxon>Onchocerca</taxon>
    </lineage>
</organism>
<keyword evidence="3" id="KW-0804">Transcription</keyword>
<reference evidence="6" key="1">
    <citation type="submission" date="2013-10" db="EMBL/GenBank/DDBJ databases">
        <title>Genome sequencing of Onchocerca volvulus.</title>
        <authorList>
            <person name="Cotton J."/>
            <person name="Tsai J."/>
            <person name="Stanley E."/>
            <person name="Tracey A."/>
            <person name="Holroyd N."/>
            <person name="Lustigman S."/>
            <person name="Berriman M."/>
        </authorList>
    </citation>
    <scope>NUCLEOTIDE SEQUENCE</scope>
</reference>
<dbReference type="GO" id="GO:0030015">
    <property type="term" value="C:CCR4-NOT core complex"/>
    <property type="evidence" value="ECO:0007669"/>
    <property type="project" value="InterPro"/>
</dbReference>
<accession>A0A2K6VXL8</accession>
<name>A0A2K6VXL8_ONCVO</name>
<dbReference type="InterPro" id="IPR040168">
    <property type="entry name" value="Not2/3/5"/>
</dbReference>
<dbReference type="Proteomes" id="UP000024404">
    <property type="component" value="Unassembled WGS sequence"/>
</dbReference>
<dbReference type="OMA" id="KVERIWL"/>
<dbReference type="GO" id="GO:0006355">
    <property type="term" value="P:regulation of DNA-templated transcription"/>
    <property type="evidence" value="ECO:0007669"/>
    <property type="project" value="InterPro"/>
</dbReference>
<dbReference type="GO" id="GO:2000036">
    <property type="term" value="P:regulation of stem cell population maintenance"/>
    <property type="evidence" value="ECO:0007669"/>
    <property type="project" value="UniProtKB-ARBA"/>
</dbReference>
<reference evidence="5" key="2">
    <citation type="submission" date="2018-02" db="UniProtKB">
        <authorList>
            <consortium name="EnsemblMetazoa"/>
        </authorList>
    </citation>
    <scope>IDENTIFICATION</scope>
</reference>
<evidence type="ECO:0000259" key="4">
    <source>
        <dbReference type="Pfam" id="PF04153"/>
    </source>
</evidence>
<evidence type="ECO:0000313" key="6">
    <source>
        <dbReference type="Proteomes" id="UP000024404"/>
    </source>
</evidence>
<protein>
    <submittedName>
        <fullName evidence="5">NOT2_3_5 domain-containing protein</fullName>
    </submittedName>
</protein>
<evidence type="ECO:0000256" key="2">
    <source>
        <dbReference type="ARBA" id="ARBA00023015"/>
    </source>
</evidence>
<evidence type="ECO:0000256" key="1">
    <source>
        <dbReference type="ARBA" id="ARBA00007682"/>
    </source>
</evidence>
<feature type="domain" description="NOT2/NOT3/NOT5 C-terminal" evidence="4">
    <location>
        <begin position="151"/>
        <end position="272"/>
    </location>
</feature>
<dbReference type="STRING" id="6282.A0A2K6VXL8"/>
<proteinExistence type="inferred from homology"/>
<dbReference type="AlphaFoldDB" id="A0A2K6VXL8"/>
<comment type="similarity">
    <text evidence="1">Belongs to the CNOT2/3/5 family.</text>
</comment>
<dbReference type="Pfam" id="PF04153">
    <property type="entry name" value="NOT2_3_5_C"/>
    <property type="match status" value="1"/>
</dbReference>
<dbReference type="Gene3D" id="2.30.30.1020">
    <property type="entry name" value="CCR4-NOT complex subunit 2/3/5, C-terminal domain"/>
    <property type="match status" value="1"/>
</dbReference>
<evidence type="ECO:0000313" key="5">
    <source>
        <dbReference type="EnsemblMetazoa" id="OVOC3383.1"/>
    </source>
</evidence>
<sequence length="288" mass="33387">MEEESKQPPENIEFQMRNEDFPPLPSISSFSNERNKIMISKGNFSLQIGNPNVGFAPESEPNFFGNSQLEARMNIQTYPNGTVTNIPPNVMTDQFGMLGFLAAYRRMRVDPSIASLAIGEKAELLGLGMNSQLEVPNPSGHGRSEIHLNYGGPWTNKPNHAPHIDVKIPEKYKTNKLIREKLAKIKFPLLEEDVLFYLFYNYPGEEYQIAAAHELYVRDWRYNKVERIWLRRLNFGSVIQQTTVFEKGTYNVFDPEHWRKVPRDMTVEYKDLEEQPELPPNMKIFFEP</sequence>
<dbReference type="PANTHER" id="PTHR23326">
    <property type="entry name" value="CCR4 NOT-RELATED"/>
    <property type="match status" value="1"/>
</dbReference>
<keyword evidence="2" id="KW-0805">Transcription regulation</keyword>
<dbReference type="InterPro" id="IPR007282">
    <property type="entry name" value="NOT2/3/5_C"/>
</dbReference>
<evidence type="ECO:0000256" key="3">
    <source>
        <dbReference type="ARBA" id="ARBA00023163"/>
    </source>
</evidence>
<keyword evidence="6" id="KW-1185">Reference proteome</keyword>
<dbReference type="InterPro" id="IPR038635">
    <property type="entry name" value="CCR4-NOT_su2/3/5_C_sf"/>
</dbReference>
<dbReference type="EnsemblMetazoa" id="OVOC3383.1">
    <property type="protein sequence ID" value="OVOC3383.1"/>
    <property type="gene ID" value="WBGene00240192"/>
</dbReference>
<dbReference type="EMBL" id="CMVM020000093">
    <property type="status" value="NOT_ANNOTATED_CDS"/>
    <property type="molecule type" value="Genomic_DNA"/>
</dbReference>